<dbReference type="HAMAP" id="MF_00245">
    <property type="entry name" value="UPF0122"/>
    <property type="match status" value="1"/>
</dbReference>
<name>A0A7X2XE24_9FIRM</name>
<comment type="similarity">
    <text evidence="1 3">Belongs to the UPF0122 family.</text>
</comment>
<dbReference type="PANTHER" id="PTHR40083:SF1">
    <property type="entry name" value="UPF0122 PROTEIN YLXM"/>
    <property type="match status" value="1"/>
</dbReference>
<evidence type="ECO:0000256" key="1">
    <source>
        <dbReference type="ARBA" id="ARBA00008720"/>
    </source>
</evidence>
<dbReference type="InterPro" id="IPR013324">
    <property type="entry name" value="RNA_pol_sigma_r3/r4-like"/>
</dbReference>
<comment type="caution">
    <text evidence="4">The sequence shown here is derived from an EMBL/GenBank/DDBJ whole genome shotgun (WGS) entry which is preliminary data.</text>
</comment>
<dbReference type="InterPro" id="IPR036388">
    <property type="entry name" value="WH-like_DNA-bd_sf"/>
</dbReference>
<dbReference type="Proteomes" id="UP000443070">
    <property type="component" value="Unassembled WGS sequence"/>
</dbReference>
<evidence type="ECO:0000313" key="6">
    <source>
        <dbReference type="Proteomes" id="UP000443070"/>
    </source>
</evidence>
<dbReference type="InterPro" id="IPR007394">
    <property type="entry name" value="UPF0122"/>
</dbReference>
<comment type="function">
    <text evidence="2 3">Might take part in the signal recognition particle (SRP) pathway. This is inferred from the conservation of its genetic proximity to ftsY/ffh. May be a regulatory protein.</text>
</comment>
<dbReference type="NCBIfam" id="NF045758">
    <property type="entry name" value="YlxM"/>
    <property type="match status" value="1"/>
</dbReference>
<dbReference type="EMBL" id="WNBW01000001">
    <property type="protein sequence ID" value="MTU03078.1"/>
    <property type="molecule type" value="Genomic_DNA"/>
</dbReference>
<evidence type="ECO:0000256" key="2">
    <source>
        <dbReference type="ARBA" id="ARBA00024764"/>
    </source>
</evidence>
<evidence type="ECO:0000313" key="5">
    <source>
        <dbReference type="EMBL" id="MTU03078.1"/>
    </source>
</evidence>
<organism evidence="4 7">
    <name type="scientific">Phascolarctobacterium faecium</name>
    <dbReference type="NCBI Taxonomy" id="33025"/>
    <lineage>
        <taxon>Bacteria</taxon>
        <taxon>Bacillati</taxon>
        <taxon>Bacillota</taxon>
        <taxon>Negativicutes</taxon>
        <taxon>Acidaminococcales</taxon>
        <taxon>Acidaminococcaceae</taxon>
        <taxon>Phascolarctobacterium</taxon>
    </lineage>
</organism>
<dbReference type="PANTHER" id="PTHR40083">
    <property type="entry name" value="UPF0122 PROTEIN CBO2450/CLC_2298"/>
    <property type="match status" value="1"/>
</dbReference>
<dbReference type="AlphaFoldDB" id="A0A7X2XE24"/>
<dbReference type="Pfam" id="PF04297">
    <property type="entry name" value="UPF0122"/>
    <property type="match status" value="1"/>
</dbReference>
<keyword evidence="4" id="KW-0238">DNA-binding</keyword>
<evidence type="ECO:0000313" key="7">
    <source>
        <dbReference type="Proteomes" id="UP000484547"/>
    </source>
</evidence>
<reference evidence="6 7" key="1">
    <citation type="journal article" date="2019" name="Nat. Med.">
        <title>A library of human gut bacterial isolates paired with longitudinal multiomics data enables mechanistic microbiome research.</title>
        <authorList>
            <person name="Poyet M."/>
            <person name="Groussin M."/>
            <person name="Gibbons S.M."/>
            <person name="Avila-Pacheco J."/>
            <person name="Jiang X."/>
            <person name="Kearney S.M."/>
            <person name="Perrotta A.R."/>
            <person name="Berdy B."/>
            <person name="Zhao S."/>
            <person name="Lieberman T.D."/>
            <person name="Swanson P.K."/>
            <person name="Smith M."/>
            <person name="Roesemann S."/>
            <person name="Alexander J.E."/>
            <person name="Rich S.A."/>
            <person name="Livny J."/>
            <person name="Vlamakis H."/>
            <person name="Clish C."/>
            <person name="Bullock K."/>
            <person name="Deik A."/>
            <person name="Scott J."/>
            <person name="Pierce K.A."/>
            <person name="Xavier R.J."/>
            <person name="Alm E.J."/>
        </authorList>
    </citation>
    <scope>NUCLEOTIDE SEQUENCE [LARGE SCALE GENOMIC DNA]</scope>
    <source>
        <strain evidence="4 7">BIOML-A13</strain>
        <strain evidence="5 6">BIOML-A3</strain>
    </source>
</reference>
<dbReference type="GeneID" id="49406940"/>
<sequence length="121" mass="13999">MQENSLEQRVRLGRLFDAYGCLLTEKQQKCLELYFCDDLSLAEIADELEVSRQAIHDLIKRVEHTLERYESKLALLARDDHDKKLLEEMSRLLADHLAQSGGSAELQQVRRILDELSGESR</sequence>
<dbReference type="NCBIfam" id="NF001072">
    <property type="entry name" value="PRK00118.2-2"/>
    <property type="match status" value="1"/>
</dbReference>
<dbReference type="Gene3D" id="1.10.10.10">
    <property type="entry name" value="Winged helix-like DNA-binding domain superfamily/Winged helix DNA-binding domain"/>
    <property type="match status" value="1"/>
</dbReference>
<dbReference type="OrthoDB" id="6392at2"/>
<dbReference type="GO" id="GO:0003677">
    <property type="term" value="F:DNA binding"/>
    <property type="evidence" value="ECO:0007669"/>
    <property type="project" value="UniProtKB-KW"/>
</dbReference>
<accession>A0A7X2XE24</accession>
<dbReference type="EMBL" id="WNBM01000001">
    <property type="protein sequence ID" value="MTT74947.1"/>
    <property type="molecule type" value="Genomic_DNA"/>
</dbReference>
<proteinExistence type="inferred from homology"/>
<keyword evidence="6" id="KW-1185">Reference proteome</keyword>
<evidence type="ECO:0000313" key="4">
    <source>
        <dbReference type="EMBL" id="MTT74947.1"/>
    </source>
</evidence>
<evidence type="ECO:0000256" key="3">
    <source>
        <dbReference type="HAMAP-Rule" id="MF_00245"/>
    </source>
</evidence>
<dbReference type="RefSeq" id="WP_044491564.1">
    <property type="nucleotide sequence ID" value="NZ_AP019004.1"/>
</dbReference>
<protein>
    <recommendedName>
        <fullName evidence="3">UPF0122 protein GMD11_01520</fullName>
    </recommendedName>
</protein>
<gene>
    <name evidence="4" type="ORF">GMD11_01520</name>
    <name evidence="5" type="ORF">GMD18_01515</name>
</gene>
<dbReference type="SUPFAM" id="SSF88659">
    <property type="entry name" value="Sigma3 and sigma4 domains of RNA polymerase sigma factors"/>
    <property type="match status" value="1"/>
</dbReference>
<dbReference type="InterPro" id="IPR054831">
    <property type="entry name" value="UPF0122_fam_protein"/>
</dbReference>
<dbReference type="Proteomes" id="UP000484547">
    <property type="component" value="Unassembled WGS sequence"/>
</dbReference>